<proteinExistence type="predicted"/>
<reference evidence="2 3" key="1">
    <citation type="submission" date="2014-11" db="EMBL/GenBank/DDBJ databases">
        <authorList>
            <person name="Zhu J."/>
            <person name="Qi W."/>
            <person name="Song R."/>
        </authorList>
    </citation>
    <scope>NUCLEOTIDE SEQUENCE [LARGE SCALE GENOMIC DNA]</scope>
</reference>
<evidence type="ECO:0000256" key="1">
    <source>
        <dbReference type="SAM" id="MobiDB-lite"/>
    </source>
</evidence>
<organism evidence="2 3">
    <name type="scientific">Vitrella brassicaformis (strain CCMP3155)</name>
    <dbReference type="NCBI Taxonomy" id="1169540"/>
    <lineage>
        <taxon>Eukaryota</taxon>
        <taxon>Sar</taxon>
        <taxon>Alveolata</taxon>
        <taxon>Colpodellida</taxon>
        <taxon>Vitrellaceae</taxon>
        <taxon>Vitrella</taxon>
    </lineage>
</organism>
<dbReference type="VEuPathDB" id="CryptoDB:Vbra_16570"/>
<feature type="region of interest" description="Disordered" evidence="1">
    <location>
        <begin position="178"/>
        <end position="232"/>
    </location>
</feature>
<dbReference type="PhylomeDB" id="A0A0G4FZ79"/>
<accession>A0A0G4FZ79</accession>
<evidence type="ECO:0000313" key="3">
    <source>
        <dbReference type="Proteomes" id="UP000041254"/>
    </source>
</evidence>
<dbReference type="InParanoid" id="A0A0G4FZ79"/>
<name>A0A0G4FZ79_VITBC</name>
<dbReference type="OrthoDB" id="550575at2759"/>
<dbReference type="AlphaFoldDB" id="A0A0G4FZ79"/>
<protein>
    <submittedName>
        <fullName evidence="2">Uncharacterized protein</fullName>
    </submittedName>
</protein>
<evidence type="ECO:0000313" key="2">
    <source>
        <dbReference type="EMBL" id="CEM20930.1"/>
    </source>
</evidence>
<gene>
    <name evidence="2" type="ORF">Vbra_16570</name>
</gene>
<keyword evidence="3" id="KW-1185">Reference proteome</keyword>
<dbReference type="Proteomes" id="UP000041254">
    <property type="component" value="Unassembled WGS sequence"/>
</dbReference>
<sequence length="683" mass="74377">MDVNQSVANARAVKDSLELLLNQDPAAIAAQLGPIAPLLSTLASRLQQGGPSLTGAVAVDAPIPPTDAAAASGAAHTEPQAPVVRSPSYRWIHRSGNNPPVSQSPARHRLSRDELANVYGHLQPWELTRYRRPLGTPLFNQSAANYTNITIDCEDDTARRMWETMPLAVAHKGLVSRHLGRRGGGSRAWPGGHRREEEREREEEEEKEKEKEDGEGGEGTAAAPRQDDDKGTLEVMSFEAVRLDDSVDIPRPPPSSDLPLPAPTAPIHLPALKTVDKIPSECLSARVGRQWRTPAVKTLITQSLHAASGVVGAKVWLGDCQTIEVLDLTEGHLRWLSTGRVAADVLSVLPADGRSLAALRTLRGVWIGRSSPAEIDMLREVLVARGVRQSIRELEIDLATILSNSDGHWEKVQRAAVLVEAVAHRDALRERVVGDCDGDRDIYAELLSRSSTGTPTVQKLINESATTAGTVMYSGRDEAIPAAFSDDTFGIASILQLLDDALDDEAKKKRAVEIAAHMPSLSHFKAGDYDEVLDAPAGDVWVFLERLQTALVSKGRERSLSVEMFLPANAFLEPVHARDSPCLWGPASNEKLPPIEEVEIHVSGDVAGHHLKKFYRHVMAAVASFSKELKGHKKTQVHFSDDADGLSTDFERRFLAEQIGLNFSGSPYKFSLDGDGLCVERRT</sequence>
<dbReference type="EMBL" id="CDMY01000531">
    <property type="protein sequence ID" value="CEM20930.1"/>
    <property type="molecule type" value="Genomic_DNA"/>
</dbReference>